<dbReference type="InterPro" id="IPR003593">
    <property type="entry name" value="AAA+_ATPase"/>
</dbReference>
<dbReference type="InterPro" id="IPR017871">
    <property type="entry name" value="ABC_transporter-like_CS"/>
</dbReference>
<dbReference type="PROSITE" id="PS00211">
    <property type="entry name" value="ABC_TRANSPORTER_1"/>
    <property type="match status" value="1"/>
</dbReference>
<sequence>MSCPPPQPAALELDAVSWGRGILSPVSLHLAPGRVLGVLGANGAGKSTLLRLIYRFHRPEAGRVLLDGTDINALPARQVARRVAAVLQEQPTDFALTVAEIVALGRGPHRRGFAGPSAHDAHLVDHALERLSLGHLAARAFGTLSGGERQRVMIARALAQEPGLIVLDEPTNHLDIRHQLEVLRLVRGLGATVVASLHDLNLVADFADDLLVLAGGQALAFGPVEDVLTPDLIARAFGVTATPRDMRARFDFSLSH</sequence>
<dbReference type="CDD" id="cd03214">
    <property type="entry name" value="ABC_Iron-Siderophores_B12_Hemin"/>
    <property type="match status" value="1"/>
</dbReference>
<gene>
    <name evidence="4" type="ORF">ACFSGJ_01270</name>
</gene>
<dbReference type="GO" id="GO:0005524">
    <property type="term" value="F:ATP binding"/>
    <property type="evidence" value="ECO:0007669"/>
    <property type="project" value="UniProtKB-KW"/>
</dbReference>
<name>A0ABW4S0G3_9RHOB</name>
<keyword evidence="5" id="KW-1185">Reference proteome</keyword>
<dbReference type="RefSeq" id="WP_390258813.1">
    <property type="nucleotide sequence ID" value="NZ_JBHUGH010000001.1"/>
</dbReference>
<dbReference type="InterPro" id="IPR027417">
    <property type="entry name" value="P-loop_NTPase"/>
</dbReference>
<dbReference type="Proteomes" id="UP001597353">
    <property type="component" value="Unassembled WGS sequence"/>
</dbReference>
<feature type="domain" description="ABC transporter" evidence="3">
    <location>
        <begin position="8"/>
        <end position="240"/>
    </location>
</feature>
<proteinExistence type="predicted"/>
<keyword evidence="2 4" id="KW-0067">ATP-binding</keyword>
<evidence type="ECO:0000256" key="2">
    <source>
        <dbReference type="ARBA" id="ARBA00022840"/>
    </source>
</evidence>
<keyword evidence="1" id="KW-0547">Nucleotide-binding</keyword>
<evidence type="ECO:0000256" key="1">
    <source>
        <dbReference type="ARBA" id="ARBA00022741"/>
    </source>
</evidence>
<dbReference type="PANTHER" id="PTHR42794">
    <property type="entry name" value="HEMIN IMPORT ATP-BINDING PROTEIN HMUV"/>
    <property type="match status" value="1"/>
</dbReference>
<protein>
    <submittedName>
        <fullName evidence="4">ABC transporter ATP-binding protein</fullName>
    </submittedName>
</protein>
<organism evidence="4 5">
    <name type="scientific">Halodurantibacterium flavum</name>
    <dbReference type="NCBI Taxonomy" id="1382802"/>
    <lineage>
        <taxon>Bacteria</taxon>
        <taxon>Pseudomonadati</taxon>
        <taxon>Pseudomonadota</taxon>
        <taxon>Alphaproteobacteria</taxon>
        <taxon>Rhodobacterales</taxon>
        <taxon>Paracoccaceae</taxon>
        <taxon>Halodurantibacterium</taxon>
    </lineage>
</organism>
<evidence type="ECO:0000313" key="5">
    <source>
        <dbReference type="Proteomes" id="UP001597353"/>
    </source>
</evidence>
<dbReference type="Pfam" id="PF00005">
    <property type="entry name" value="ABC_tran"/>
    <property type="match status" value="1"/>
</dbReference>
<reference evidence="5" key="1">
    <citation type="journal article" date="2019" name="Int. J. Syst. Evol. Microbiol.">
        <title>The Global Catalogue of Microorganisms (GCM) 10K type strain sequencing project: providing services to taxonomists for standard genome sequencing and annotation.</title>
        <authorList>
            <consortium name="The Broad Institute Genomics Platform"/>
            <consortium name="The Broad Institute Genome Sequencing Center for Infectious Disease"/>
            <person name="Wu L."/>
            <person name="Ma J."/>
        </authorList>
    </citation>
    <scope>NUCLEOTIDE SEQUENCE [LARGE SCALE GENOMIC DNA]</scope>
    <source>
        <strain evidence="5">CGMCC 4.7242</strain>
    </source>
</reference>
<evidence type="ECO:0000259" key="3">
    <source>
        <dbReference type="PROSITE" id="PS50893"/>
    </source>
</evidence>
<dbReference type="PROSITE" id="PS50893">
    <property type="entry name" value="ABC_TRANSPORTER_2"/>
    <property type="match status" value="1"/>
</dbReference>
<dbReference type="InterPro" id="IPR003439">
    <property type="entry name" value="ABC_transporter-like_ATP-bd"/>
</dbReference>
<dbReference type="EMBL" id="JBHUGH010000001">
    <property type="protein sequence ID" value="MFD1910841.1"/>
    <property type="molecule type" value="Genomic_DNA"/>
</dbReference>
<accession>A0ABW4S0G3</accession>
<comment type="caution">
    <text evidence="4">The sequence shown here is derived from an EMBL/GenBank/DDBJ whole genome shotgun (WGS) entry which is preliminary data.</text>
</comment>
<dbReference type="PANTHER" id="PTHR42794:SF2">
    <property type="entry name" value="ABC TRANSPORTER ATP-BINDING PROTEIN"/>
    <property type="match status" value="1"/>
</dbReference>
<dbReference type="SUPFAM" id="SSF52540">
    <property type="entry name" value="P-loop containing nucleoside triphosphate hydrolases"/>
    <property type="match status" value="1"/>
</dbReference>
<dbReference type="SMART" id="SM00382">
    <property type="entry name" value="AAA"/>
    <property type="match status" value="1"/>
</dbReference>
<evidence type="ECO:0000313" key="4">
    <source>
        <dbReference type="EMBL" id="MFD1910841.1"/>
    </source>
</evidence>
<dbReference type="Gene3D" id="3.40.50.300">
    <property type="entry name" value="P-loop containing nucleotide triphosphate hydrolases"/>
    <property type="match status" value="1"/>
</dbReference>